<keyword evidence="1" id="KW-0812">Transmembrane</keyword>
<sequence length="165" mass="18903">MDFNTIIMGICLFSCISAYLGVSNCFLWGYDPMEVFQHHDYGDLFVFLHLCILWNSKLFSLGRYFESKWIAPHFQINAVVLAILIWAIGTHPGAHCNSPDQQERRNFTHSFLVPPNSPIPGCSSEFLNGRLSQISLPYLKDGRSQGCLSYIKDVFTGLFQRRNQF</sequence>
<comment type="caution">
    <text evidence="2">The sequence shown here is derived from an EMBL/GenBank/DDBJ whole genome shotgun (WGS) entry which is preliminary data.</text>
</comment>
<dbReference type="AlphaFoldDB" id="A0A438K8K9"/>
<feature type="transmembrane region" description="Helical" evidence="1">
    <location>
        <begin position="70"/>
        <end position="89"/>
    </location>
</feature>
<gene>
    <name evidence="2" type="ORF">CK203_003880</name>
</gene>
<proteinExistence type="predicted"/>
<keyword evidence="1" id="KW-0472">Membrane</keyword>
<feature type="transmembrane region" description="Helical" evidence="1">
    <location>
        <begin position="6"/>
        <end position="29"/>
    </location>
</feature>
<dbReference type="Proteomes" id="UP000288805">
    <property type="component" value="Unassembled WGS sequence"/>
</dbReference>
<organism evidence="2 3">
    <name type="scientific">Vitis vinifera</name>
    <name type="common">Grape</name>
    <dbReference type="NCBI Taxonomy" id="29760"/>
    <lineage>
        <taxon>Eukaryota</taxon>
        <taxon>Viridiplantae</taxon>
        <taxon>Streptophyta</taxon>
        <taxon>Embryophyta</taxon>
        <taxon>Tracheophyta</taxon>
        <taxon>Spermatophyta</taxon>
        <taxon>Magnoliopsida</taxon>
        <taxon>eudicotyledons</taxon>
        <taxon>Gunneridae</taxon>
        <taxon>Pentapetalae</taxon>
        <taxon>rosids</taxon>
        <taxon>Vitales</taxon>
        <taxon>Vitaceae</taxon>
        <taxon>Viteae</taxon>
        <taxon>Vitis</taxon>
    </lineage>
</organism>
<protein>
    <submittedName>
        <fullName evidence="2">Uncharacterized protein</fullName>
    </submittedName>
</protein>
<evidence type="ECO:0000256" key="1">
    <source>
        <dbReference type="SAM" id="Phobius"/>
    </source>
</evidence>
<evidence type="ECO:0000313" key="2">
    <source>
        <dbReference type="EMBL" id="RVX17536.1"/>
    </source>
</evidence>
<name>A0A438K8K9_VITVI</name>
<reference evidence="2 3" key="1">
    <citation type="journal article" date="2018" name="PLoS Genet.">
        <title>Population sequencing reveals clonal diversity and ancestral inbreeding in the grapevine cultivar Chardonnay.</title>
        <authorList>
            <person name="Roach M.J."/>
            <person name="Johnson D.L."/>
            <person name="Bohlmann J."/>
            <person name="van Vuuren H.J."/>
            <person name="Jones S.J."/>
            <person name="Pretorius I.S."/>
            <person name="Schmidt S.A."/>
            <person name="Borneman A.R."/>
        </authorList>
    </citation>
    <scope>NUCLEOTIDE SEQUENCE [LARGE SCALE GENOMIC DNA]</scope>
    <source>
        <strain evidence="3">cv. Chardonnay</strain>
        <tissue evidence="2">Leaf</tissue>
    </source>
</reference>
<keyword evidence="1" id="KW-1133">Transmembrane helix</keyword>
<feature type="transmembrane region" description="Helical" evidence="1">
    <location>
        <begin position="41"/>
        <end position="58"/>
    </location>
</feature>
<evidence type="ECO:0000313" key="3">
    <source>
        <dbReference type="Proteomes" id="UP000288805"/>
    </source>
</evidence>
<dbReference type="EMBL" id="QGNW01000013">
    <property type="protein sequence ID" value="RVX17536.1"/>
    <property type="molecule type" value="Genomic_DNA"/>
</dbReference>
<accession>A0A438K8K9</accession>